<comment type="caution">
    <text evidence="1">The sequence shown here is derived from an EMBL/GenBank/DDBJ whole genome shotgun (WGS) entry which is preliminary data.</text>
</comment>
<reference evidence="1" key="1">
    <citation type="submission" date="2021-03" db="EMBL/GenBank/DDBJ databases">
        <authorList>
            <consortium name="DOE Joint Genome Institute"/>
            <person name="Ahrendt S."/>
            <person name="Looney B.P."/>
            <person name="Miyauchi S."/>
            <person name="Morin E."/>
            <person name="Drula E."/>
            <person name="Courty P.E."/>
            <person name="Chicoki N."/>
            <person name="Fauchery L."/>
            <person name="Kohler A."/>
            <person name="Kuo A."/>
            <person name="Labutti K."/>
            <person name="Pangilinan J."/>
            <person name="Lipzen A."/>
            <person name="Riley R."/>
            <person name="Andreopoulos W."/>
            <person name="He G."/>
            <person name="Johnson J."/>
            <person name="Barry K.W."/>
            <person name="Grigoriev I.V."/>
            <person name="Nagy L."/>
            <person name="Hibbett D."/>
            <person name="Henrissat B."/>
            <person name="Matheny P.B."/>
            <person name="Labbe J."/>
            <person name="Martin F."/>
        </authorList>
    </citation>
    <scope>NUCLEOTIDE SEQUENCE</scope>
    <source>
        <strain evidence="1">HHB10654</strain>
    </source>
</reference>
<accession>A0ACB8T642</accession>
<evidence type="ECO:0000313" key="1">
    <source>
        <dbReference type="EMBL" id="KAI0063390.1"/>
    </source>
</evidence>
<gene>
    <name evidence="1" type="ORF">BV25DRAFT_1915299</name>
</gene>
<protein>
    <submittedName>
        <fullName evidence="1">Uncharacterized protein</fullName>
    </submittedName>
</protein>
<sequence>MLPTPSTQNLSLDLLKIILEHASVDYLREDREDPSIARQNLGFLKSVSPFFWSCTTLPPTAFRVKSYRDVLGRISQRSARRYLNLYLLELTGVPEETAAYNRNLAVEAVEAMDGLKELTISWIAEAPTLDTFADLGGWWSSLRVGDKSKGILKLRLHNHYDFSSSEMDERLDMCFPWQDEGWPEVVAAFGPLRMMEITGPDLIFDLPLEFDVSSETEGEDIQEMLRSSHPKGSKTWHTDGSF</sequence>
<reference evidence="1" key="2">
    <citation type="journal article" date="2022" name="New Phytol.">
        <title>Evolutionary transition to the ectomycorrhizal habit in the genomes of a hyperdiverse lineage of mushroom-forming fungi.</title>
        <authorList>
            <person name="Looney B."/>
            <person name="Miyauchi S."/>
            <person name="Morin E."/>
            <person name="Drula E."/>
            <person name="Courty P.E."/>
            <person name="Kohler A."/>
            <person name="Kuo A."/>
            <person name="LaButti K."/>
            <person name="Pangilinan J."/>
            <person name="Lipzen A."/>
            <person name="Riley R."/>
            <person name="Andreopoulos W."/>
            <person name="He G."/>
            <person name="Johnson J."/>
            <person name="Nolan M."/>
            <person name="Tritt A."/>
            <person name="Barry K.W."/>
            <person name="Grigoriev I.V."/>
            <person name="Nagy L.G."/>
            <person name="Hibbett D."/>
            <person name="Henrissat B."/>
            <person name="Matheny P.B."/>
            <person name="Labbe J."/>
            <person name="Martin F.M."/>
        </authorList>
    </citation>
    <scope>NUCLEOTIDE SEQUENCE</scope>
    <source>
        <strain evidence="1">HHB10654</strain>
    </source>
</reference>
<evidence type="ECO:0000313" key="2">
    <source>
        <dbReference type="Proteomes" id="UP000814140"/>
    </source>
</evidence>
<dbReference type="EMBL" id="MU277203">
    <property type="protein sequence ID" value="KAI0063390.1"/>
    <property type="molecule type" value="Genomic_DNA"/>
</dbReference>
<dbReference type="Proteomes" id="UP000814140">
    <property type="component" value="Unassembled WGS sequence"/>
</dbReference>
<name>A0ACB8T642_9AGAM</name>
<keyword evidence="2" id="KW-1185">Reference proteome</keyword>
<organism evidence="1 2">
    <name type="scientific">Artomyces pyxidatus</name>
    <dbReference type="NCBI Taxonomy" id="48021"/>
    <lineage>
        <taxon>Eukaryota</taxon>
        <taxon>Fungi</taxon>
        <taxon>Dikarya</taxon>
        <taxon>Basidiomycota</taxon>
        <taxon>Agaricomycotina</taxon>
        <taxon>Agaricomycetes</taxon>
        <taxon>Russulales</taxon>
        <taxon>Auriscalpiaceae</taxon>
        <taxon>Artomyces</taxon>
    </lineage>
</organism>
<proteinExistence type="predicted"/>